<dbReference type="Proteomes" id="UP001597180">
    <property type="component" value="Unassembled WGS sequence"/>
</dbReference>
<sequence length="102" mass="11679">MEKKTYYIDVGSGEITEPEETGQFEFEIRANDEEINQLQALFEESAEAQEGTAAGASSAHPINHNVRDNVASDYWLREIYRKLYDLGTPETKKHIESMNMLH</sequence>
<evidence type="ECO:0000313" key="1">
    <source>
        <dbReference type="EMBL" id="MFD1219104.1"/>
    </source>
</evidence>
<evidence type="ECO:0008006" key="3">
    <source>
        <dbReference type="Google" id="ProtNLM"/>
    </source>
</evidence>
<name>A0ABW3UFM7_9BACL</name>
<proteinExistence type="predicted"/>
<gene>
    <name evidence="1" type="ORF">ACFQ4B_03130</name>
</gene>
<dbReference type="EMBL" id="JBHTLU010000007">
    <property type="protein sequence ID" value="MFD1219104.1"/>
    <property type="molecule type" value="Genomic_DNA"/>
</dbReference>
<protein>
    <recommendedName>
        <fullName evidence="3">Hydrolase</fullName>
    </recommendedName>
</protein>
<evidence type="ECO:0000313" key="2">
    <source>
        <dbReference type="Proteomes" id="UP001597180"/>
    </source>
</evidence>
<reference evidence="2" key="1">
    <citation type="journal article" date="2019" name="Int. J. Syst. Evol. Microbiol.">
        <title>The Global Catalogue of Microorganisms (GCM) 10K type strain sequencing project: providing services to taxonomists for standard genome sequencing and annotation.</title>
        <authorList>
            <consortium name="The Broad Institute Genomics Platform"/>
            <consortium name="The Broad Institute Genome Sequencing Center for Infectious Disease"/>
            <person name="Wu L."/>
            <person name="Ma J."/>
        </authorList>
    </citation>
    <scope>NUCLEOTIDE SEQUENCE [LARGE SCALE GENOMIC DNA]</scope>
    <source>
        <strain evidence="2">CCUG 53270</strain>
    </source>
</reference>
<comment type="caution">
    <text evidence="1">The sequence shown here is derived from an EMBL/GenBank/DDBJ whole genome shotgun (WGS) entry which is preliminary data.</text>
</comment>
<organism evidence="1 2">
    <name type="scientific">Paenibacillus vulneris</name>
    <dbReference type="NCBI Taxonomy" id="1133364"/>
    <lineage>
        <taxon>Bacteria</taxon>
        <taxon>Bacillati</taxon>
        <taxon>Bacillota</taxon>
        <taxon>Bacilli</taxon>
        <taxon>Bacillales</taxon>
        <taxon>Paenibacillaceae</taxon>
        <taxon>Paenibacillus</taxon>
    </lineage>
</organism>
<accession>A0ABW3UFM7</accession>
<keyword evidence="2" id="KW-1185">Reference proteome</keyword>
<dbReference type="RefSeq" id="WP_345591490.1">
    <property type="nucleotide sequence ID" value="NZ_BAABJG010000027.1"/>
</dbReference>